<keyword evidence="2" id="KW-0285">Flavoprotein</keyword>
<dbReference type="InterPro" id="IPR004136">
    <property type="entry name" value="NMO"/>
</dbReference>
<keyword evidence="5 7" id="KW-0503">Monooxygenase</keyword>
<protein>
    <submittedName>
        <fullName evidence="7">Nitronate monooxygenase</fullName>
        <ecNumber evidence="7">1.13.12.16</ecNumber>
    </submittedName>
</protein>
<feature type="region of interest" description="Disordered" evidence="6">
    <location>
        <begin position="1"/>
        <end position="25"/>
    </location>
</feature>
<sequence length="349" mass="37339">MLPMTLAQRLREETTKPAPGGKRDEEICVPSDRLQRFGDRLALPLIAAPMFLVSGVELMVAACRHGVIGSFPTANCRSTEQLDEWLTAIATRLRRHEDQSGRKAAPLCPNLIVHRSNARLAQDLAVLLRHKPEIVITSVGSPAPVVKPLHDAGVLVLADVASIRHAERAAEAGADGLVLLTAGAGGQTGWLNPFAFVRAVRAFYDGIIVLAGGISDGQALRAAEVLGCDLAYMGTKFIATRESMADERYKRMLVESCADDILLTTAFTGLQTSMLRPSIVAAGLDPDDLPARGAIDIAEDIDVAARESRPKRWRDIWSGGHSTSGVTDVPAVDELVARTLAEYRAAGGP</sequence>
<dbReference type="SUPFAM" id="SSF51412">
    <property type="entry name" value="Inosine monophosphate dehydrogenase (IMPDH)"/>
    <property type="match status" value="1"/>
</dbReference>
<proteinExistence type="inferred from homology"/>
<evidence type="ECO:0000256" key="3">
    <source>
        <dbReference type="ARBA" id="ARBA00022643"/>
    </source>
</evidence>
<dbReference type="Pfam" id="PF03060">
    <property type="entry name" value="NMO"/>
    <property type="match status" value="1"/>
</dbReference>
<dbReference type="Proteomes" id="UP001565369">
    <property type="component" value="Unassembled WGS sequence"/>
</dbReference>
<dbReference type="GO" id="GO:0018580">
    <property type="term" value="F:nitronate monooxygenase activity"/>
    <property type="evidence" value="ECO:0007669"/>
    <property type="project" value="UniProtKB-EC"/>
</dbReference>
<evidence type="ECO:0000313" key="7">
    <source>
        <dbReference type="EMBL" id="MEY9454447.1"/>
    </source>
</evidence>
<evidence type="ECO:0000256" key="1">
    <source>
        <dbReference type="ARBA" id="ARBA00009881"/>
    </source>
</evidence>
<evidence type="ECO:0000313" key="8">
    <source>
        <dbReference type="Proteomes" id="UP001565369"/>
    </source>
</evidence>
<dbReference type="PANTHER" id="PTHR42747:SF4">
    <property type="entry name" value="BLR1330 PROTEIN"/>
    <property type="match status" value="1"/>
</dbReference>
<organism evidence="7 8">
    <name type="scientific">Bradyrhizobium ottawaense</name>
    <dbReference type="NCBI Taxonomy" id="931866"/>
    <lineage>
        <taxon>Bacteria</taxon>
        <taxon>Pseudomonadati</taxon>
        <taxon>Pseudomonadota</taxon>
        <taxon>Alphaproteobacteria</taxon>
        <taxon>Hyphomicrobiales</taxon>
        <taxon>Nitrobacteraceae</taxon>
        <taxon>Bradyrhizobium</taxon>
    </lineage>
</organism>
<feature type="compositionally biased region" description="Basic and acidic residues" evidence="6">
    <location>
        <begin position="9"/>
        <end position="25"/>
    </location>
</feature>
<dbReference type="InterPro" id="IPR013785">
    <property type="entry name" value="Aldolase_TIM"/>
</dbReference>
<keyword evidence="3" id="KW-0288">FMN</keyword>
<dbReference type="CDD" id="cd04730">
    <property type="entry name" value="NPD_like"/>
    <property type="match status" value="1"/>
</dbReference>
<evidence type="ECO:0000256" key="2">
    <source>
        <dbReference type="ARBA" id="ARBA00022630"/>
    </source>
</evidence>
<evidence type="ECO:0000256" key="5">
    <source>
        <dbReference type="ARBA" id="ARBA00023033"/>
    </source>
</evidence>
<keyword evidence="8" id="KW-1185">Reference proteome</keyword>
<accession>A0ABV4FSV6</accession>
<evidence type="ECO:0000256" key="6">
    <source>
        <dbReference type="SAM" id="MobiDB-lite"/>
    </source>
</evidence>
<gene>
    <name evidence="7" type="ORF">ABIG07_003395</name>
</gene>
<comment type="similarity">
    <text evidence="1">Belongs to the nitronate monooxygenase family. NMO class I subfamily.</text>
</comment>
<keyword evidence="4 7" id="KW-0560">Oxidoreductase</keyword>
<dbReference type="PANTHER" id="PTHR42747">
    <property type="entry name" value="NITRONATE MONOOXYGENASE-RELATED"/>
    <property type="match status" value="1"/>
</dbReference>
<dbReference type="EC" id="1.13.12.16" evidence="7"/>
<comment type="caution">
    <text evidence="7">The sequence shown here is derived from an EMBL/GenBank/DDBJ whole genome shotgun (WGS) entry which is preliminary data.</text>
</comment>
<reference evidence="7 8" key="1">
    <citation type="submission" date="2024-07" db="EMBL/GenBank/DDBJ databases">
        <title>Genomic Encyclopedia of Type Strains, Phase V (KMG-V): Genome sequencing to study the core and pangenomes of soil and plant-associated prokaryotes.</title>
        <authorList>
            <person name="Whitman W."/>
        </authorList>
    </citation>
    <scope>NUCLEOTIDE SEQUENCE [LARGE SCALE GENOMIC DNA]</scope>
    <source>
        <strain evidence="7 8">USDA 152</strain>
    </source>
</reference>
<dbReference type="Gene3D" id="3.20.20.70">
    <property type="entry name" value="Aldolase class I"/>
    <property type="match status" value="1"/>
</dbReference>
<name>A0ABV4FSV6_9BRAD</name>
<evidence type="ECO:0000256" key="4">
    <source>
        <dbReference type="ARBA" id="ARBA00023002"/>
    </source>
</evidence>
<dbReference type="EMBL" id="JBGBZJ010000003">
    <property type="protein sequence ID" value="MEY9454447.1"/>
    <property type="molecule type" value="Genomic_DNA"/>
</dbReference>